<dbReference type="Proteomes" id="UP001174909">
    <property type="component" value="Unassembled WGS sequence"/>
</dbReference>
<proteinExistence type="predicted"/>
<dbReference type="GO" id="GO:0016301">
    <property type="term" value="F:kinase activity"/>
    <property type="evidence" value="ECO:0007669"/>
    <property type="project" value="UniProtKB-KW"/>
</dbReference>
<name>A0AA35U0K1_GEOBA</name>
<dbReference type="EMBL" id="CASHTH010004350">
    <property type="protein sequence ID" value="CAI8056421.1"/>
    <property type="molecule type" value="Genomic_DNA"/>
</dbReference>
<keyword evidence="1" id="KW-0808">Transferase</keyword>
<keyword evidence="2" id="KW-1185">Reference proteome</keyword>
<organism evidence="1 2">
    <name type="scientific">Geodia barretti</name>
    <name type="common">Barrett's horny sponge</name>
    <dbReference type="NCBI Taxonomy" id="519541"/>
    <lineage>
        <taxon>Eukaryota</taxon>
        <taxon>Metazoa</taxon>
        <taxon>Porifera</taxon>
        <taxon>Demospongiae</taxon>
        <taxon>Heteroscleromorpha</taxon>
        <taxon>Tetractinellida</taxon>
        <taxon>Astrophorina</taxon>
        <taxon>Geodiidae</taxon>
        <taxon>Geodia</taxon>
    </lineage>
</organism>
<dbReference type="InterPro" id="IPR017438">
    <property type="entry name" value="ATP-NAD_kinase_N"/>
</dbReference>
<dbReference type="Gene3D" id="3.40.50.10330">
    <property type="entry name" value="Probable inorganic polyphosphate/atp-NAD kinase, domain 1"/>
    <property type="match status" value="1"/>
</dbReference>
<reference evidence="1" key="1">
    <citation type="submission" date="2023-03" db="EMBL/GenBank/DDBJ databases">
        <authorList>
            <person name="Steffen K."/>
            <person name="Cardenas P."/>
        </authorList>
    </citation>
    <scope>NUCLEOTIDE SEQUENCE</scope>
</reference>
<evidence type="ECO:0000313" key="2">
    <source>
        <dbReference type="Proteomes" id="UP001174909"/>
    </source>
</evidence>
<protein>
    <submittedName>
        <fullName evidence="1">NAD kinase</fullName>
    </submittedName>
</protein>
<evidence type="ECO:0000313" key="1">
    <source>
        <dbReference type="EMBL" id="CAI8056421.1"/>
    </source>
</evidence>
<accession>A0AA35U0K1</accession>
<keyword evidence="1" id="KW-0418">Kinase</keyword>
<dbReference type="SUPFAM" id="SSF111331">
    <property type="entry name" value="NAD kinase/diacylglycerol kinase-like"/>
    <property type="match status" value="1"/>
</dbReference>
<dbReference type="AlphaFoldDB" id="A0AA35U0K1"/>
<sequence length="71" mass="7607">MRYRRMAAVASDAADAQAALTALAARYPLAEPDRADVIVALGGDGFMLETQHRFLHQGKPIYGMSRGTVAS</sequence>
<dbReference type="InterPro" id="IPR016064">
    <property type="entry name" value="NAD/diacylglycerol_kinase_sf"/>
</dbReference>
<comment type="caution">
    <text evidence="1">The sequence shown here is derived from an EMBL/GenBank/DDBJ whole genome shotgun (WGS) entry which is preliminary data.</text>
</comment>
<gene>
    <name evidence="1" type="ORF">GBAR_LOCUS30741</name>
</gene>